<dbReference type="Proteomes" id="UP000002009">
    <property type="component" value="Chromosome 4"/>
</dbReference>
<dbReference type="OMA" id="TIQCEAR"/>
<dbReference type="Gene3D" id="3.30.710.10">
    <property type="entry name" value="Potassium Channel Kv1.1, Chain A"/>
    <property type="match status" value="1"/>
</dbReference>
<organism evidence="7 8">
    <name type="scientific">Micromonas commoda (strain RCC299 / NOUM17 / CCMP2709)</name>
    <name type="common">Picoplanktonic green alga</name>
    <dbReference type="NCBI Taxonomy" id="296587"/>
    <lineage>
        <taxon>Eukaryota</taxon>
        <taxon>Viridiplantae</taxon>
        <taxon>Chlorophyta</taxon>
        <taxon>Mamiellophyceae</taxon>
        <taxon>Mamiellales</taxon>
        <taxon>Mamiellaceae</taxon>
        <taxon>Micromonas</taxon>
    </lineage>
</organism>
<evidence type="ECO:0000256" key="3">
    <source>
        <dbReference type="ARBA" id="ARBA00022737"/>
    </source>
</evidence>
<evidence type="ECO:0000313" key="7">
    <source>
        <dbReference type="EMBL" id="ACO62706.1"/>
    </source>
</evidence>
<dbReference type="eggNOG" id="KOG0379">
    <property type="taxonomic scope" value="Eukaryota"/>
</dbReference>
<dbReference type="InterPro" id="IPR000210">
    <property type="entry name" value="BTB/POZ_dom"/>
</dbReference>
<feature type="compositionally biased region" description="Low complexity" evidence="4">
    <location>
        <begin position="34"/>
        <end position="44"/>
    </location>
</feature>
<keyword evidence="8" id="KW-1185">Reference proteome</keyword>
<keyword evidence="2" id="KW-0880">Kelch repeat</keyword>
<feature type="region of interest" description="Disordered" evidence="4">
    <location>
        <begin position="398"/>
        <end position="433"/>
    </location>
</feature>
<dbReference type="KEGG" id="mis:MICPUN_100143"/>
<proteinExistence type="predicted"/>
<gene>
    <name evidence="7" type="ORF">MICPUN_100143</name>
</gene>
<dbReference type="SUPFAM" id="SSF117281">
    <property type="entry name" value="Kelch motif"/>
    <property type="match status" value="1"/>
</dbReference>
<evidence type="ECO:0000256" key="2">
    <source>
        <dbReference type="ARBA" id="ARBA00022441"/>
    </source>
</evidence>
<feature type="compositionally biased region" description="Basic and acidic residues" evidence="4">
    <location>
        <begin position="398"/>
        <end position="407"/>
    </location>
</feature>
<sequence length="710" mass="76320">MQAIARDEQAKRRAGTAPHRKETRHESGGGAPGTTGANAGGYPTSSAPGDVMEDFNASDEEDMLADPEGYLVGATSMVWEDELYTYGGLAPEGEFVDIILRWSGKDQSTELQARAANPDVGIPPGRYGHTSVVVDDKLYVFGGQGQFGCLNDLWCFDFERCTWSRVDAAGEPPAARTGHCACVSNGVMFVFGGKDVRPGMDSVAHNDLYGYDLKEREWLPIETRWRRPAGGDGCAMTSMNGVLYVLSPSDTMMEMLLWCLQLSAQGRLRWTQVPRVGQLPTPRTDYVATLFGANWIVHGGRVLLQDGVLGDTYAFHFPTAEWGRFDPESDTDPRFGHAGSAVDGALVLLHGKRDTGVSSEAGDKDTGVCVAINLEEWCMFPEHAPEGDGDGVDAAFDPHAHRGRDGVESGGAGGRGDAESPGKGRAGLKDSPTNEFDAMMTAFEAEGEGGKMNAKMLGKLNRKGYGTKGGLLGGSLHVGRKGSHARGDVELIAGNVKLHAHRDVLASGSPGLAKLMELRPVVSALKRQPDLVKHAARVHPILGQVFAILVTIAHFIAVIVTFAARSAALTGGQARPSTKLVFSDLSVPVLVGLLRWMYRIPLHPPKELLVDLHDAAVKYDVKALPAYCAQRLKAEMSPELCAQAARIAKERHVAGLWKQAVRCAQREWDAVRYSAGMSELAAKHPECAGELTLAVHHLITVNDDNDGEGE</sequence>
<dbReference type="GeneID" id="8243127"/>
<dbReference type="InParanoid" id="C1E4E0"/>
<protein>
    <recommendedName>
        <fullName evidence="6">BTB domain-containing protein</fullName>
    </recommendedName>
</protein>
<name>C1E4E0_MICCC</name>
<dbReference type="SUPFAM" id="SSF54695">
    <property type="entry name" value="POZ domain"/>
    <property type="match status" value="1"/>
</dbReference>
<dbReference type="InterPro" id="IPR011333">
    <property type="entry name" value="SKP1/BTB/POZ_sf"/>
</dbReference>
<feature type="transmembrane region" description="Helical" evidence="5">
    <location>
        <begin position="545"/>
        <end position="568"/>
    </location>
</feature>
<dbReference type="SMART" id="SM00225">
    <property type="entry name" value="BTB"/>
    <property type="match status" value="1"/>
</dbReference>
<evidence type="ECO:0000256" key="5">
    <source>
        <dbReference type="SAM" id="Phobius"/>
    </source>
</evidence>
<dbReference type="Pfam" id="PF24681">
    <property type="entry name" value="Kelch_KLHDC2_KLHL20_DRC7"/>
    <property type="match status" value="1"/>
</dbReference>
<evidence type="ECO:0000313" key="8">
    <source>
        <dbReference type="Proteomes" id="UP000002009"/>
    </source>
</evidence>
<dbReference type="EMBL" id="CP001325">
    <property type="protein sequence ID" value="ACO62706.1"/>
    <property type="molecule type" value="Genomic_DNA"/>
</dbReference>
<dbReference type="RefSeq" id="XP_002501448.1">
    <property type="nucleotide sequence ID" value="XM_002501402.1"/>
</dbReference>
<keyword evidence="3" id="KW-0677">Repeat</keyword>
<dbReference type="PANTHER" id="PTHR46093">
    <property type="entry name" value="ACYL-COA-BINDING DOMAIN-CONTAINING PROTEIN 5"/>
    <property type="match status" value="1"/>
</dbReference>
<evidence type="ECO:0000259" key="6">
    <source>
        <dbReference type="SMART" id="SM00225"/>
    </source>
</evidence>
<feature type="compositionally biased region" description="Basic and acidic residues" evidence="4">
    <location>
        <begin position="1"/>
        <end position="11"/>
    </location>
</feature>
<feature type="domain" description="BTB" evidence="6">
    <location>
        <begin position="487"/>
        <end position="636"/>
    </location>
</feature>
<keyword evidence="5" id="KW-0812">Transmembrane</keyword>
<dbReference type="AlphaFoldDB" id="C1E4E0"/>
<feature type="compositionally biased region" description="Acidic residues" evidence="4">
    <location>
        <begin position="51"/>
        <end position="62"/>
    </location>
</feature>
<accession>C1E4E0</accession>
<keyword evidence="5" id="KW-0472">Membrane</keyword>
<dbReference type="OrthoDB" id="10250130at2759"/>
<feature type="region of interest" description="Disordered" evidence="4">
    <location>
        <begin position="1"/>
        <end position="62"/>
    </location>
</feature>
<evidence type="ECO:0000256" key="1">
    <source>
        <dbReference type="ARBA" id="ARBA00004906"/>
    </source>
</evidence>
<comment type="pathway">
    <text evidence="1">Protein modification; protein ubiquitination.</text>
</comment>
<dbReference type="PANTHER" id="PTHR46093:SF18">
    <property type="entry name" value="FIBRONECTIN TYPE-III DOMAIN-CONTAINING PROTEIN"/>
    <property type="match status" value="1"/>
</dbReference>
<dbReference type="Gene3D" id="2.120.10.80">
    <property type="entry name" value="Kelch-type beta propeller"/>
    <property type="match status" value="2"/>
</dbReference>
<reference evidence="7 8" key="1">
    <citation type="journal article" date="2009" name="Science">
        <title>Green evolution and dynamic adaptations revealed by genomes of the marine picoeukaryotes Micromonas.</title>
        <authorList>
            <person name="Worden A.Z."/>
            <person name="Lee J.H."/>
            <person name="Mock T."/>
            <person name="Rouze P."/>
            <person name="Simmons M.P."/>
            <person name="Aerts A.L."/>
            <person name="Allen A.E."/>
            <person name="Cuvelier M.L."/>
            <person name="Derelle E."/>
            <person name="Everett M.V."/>
            <person name="Foulon E."/>
            <person name="Grimwood J."/>
            <person name="Gundlach H."/>
            <person name="Henrissat B."/>
            <person name="Napoli C."/>
            <person name="McDonald S.M."/>
            <person name="Parker M.S."/>
            <person name="Rombauts S."/>
            <person name="Salamov A."/>
            <person name="Von Dassow P."/>
            <person name="Badger J.H."/>
            <person name="Coutinho P.M."/>
            <person name="Demir E."/>
            <person name="Dubchak I."/>
            <person name="Gentemann C."/>
            <person name="Eikrem W."/>
            <person name="Gready J.E."/>
            <person name="John U."/>
            <person name="Lanier W."/>
            <person name="Lindquist E.A."/>
            <person name="Lucas S."/>
            <person name="Mayer K.F."/>
            <person name="Moreau H."/>
            <person name="Not F."/>
            <person name="Otillar R."/>
            <person name="Panaud O."/>
            <person name="Pangilinan J."/>
            <person name="Paulsen I."/>
            <person name="Piegu B."/>
            <person name="Poliakov A."/>
            <person name="Robbens S."/>
            <person name="Schmutz J."/>
            <person name="Toulza E."/>
            <person name="Wyss T."/>
            <person name="Zelensky A."/>
            <person name="Zhou K."/>
            <person name="Armbrust E.V."/>
            <person name="Bhattacharya D."/>
            <person name="Goodenough U.W."/>
            <person name="Van de Peer Y."/>
            <person name="Grigoriev I.V."/>
        </authorList>
    </citation>
    <scope>NUCLEOTIDE SEQUENCE [LARGE SCALE GENOMIC DNA]</scope>
    <source>
        <strain evidence="8">RCC299 / NOUM17</strain>
    </source>
</reference>
<keyword evidence="5" id="KW-1133">Transmembrane helix</keyword>
<dbReference type="InterPro" id="IPR015915">
    <property type="entry name" value="Kelch-typ_b-propeller"/>
</dbReference>
<evidence type="ECO:0000256" key="4">
    <source>
        <dbReference type="SAM" id="MobiDB-lite"/>
    </source>
</evidence>
<dbReference type="STRING" id="296587.C1E4E0"/>